<dbReference type="RefSeq" id="WP_089370464.1">
    <property type="nucleotide sequence ID" value="NZ_BMEP01000003.1"/>
</dbReference>
<evidence type="ECO:0000313" key="2">
    <source>
        <dbReference type="EMBL" id="SNR47018.1"/>
    </source>
</evidence>
<name>A0A238WKS2_9FLAO</name>
<reference evidence="2 3" key="1">
    <citation type="submission" date="2017-06" db="EMBL/GenBank/DDBJ databases">
        <authorList>
            <person name="Kim H.J."/>
            <person name="Triplett B.A."/>
        </authorList>
    </citation>
    <scope>NUCLEOTIDE SEQUENCE [LARGE SCALE GENOMIC DNA]</scope>
    <source>
        <strain evidence="2 3">DSM 25597</strain>
    </source>
</reference>
<dbReference type="Gene3D" id="3.60.21.10">
    <property type="match status" value="1"/>
</dbReference>
<dbReference type="Proteomes" id="UP000198379">
    <property type="component" value="Unassembled WGS sequence"/>
</dbReference>
<dbReference type="SUPFAM" id="SSF56300">
    <property type="entry name" value="Metallo-dependent phosphatases"/>
    <property type="match status" value="1"/>
</dbReference>
<protein>
    <submittedName>
        <fullName evidence="2">Serine/threonine protein phosphatase 1</fullName>
    </submittedName>
</protein>
<gene>
    <name evidence="2" type="ORF">SAMN06265376_1011173</name>
</gene>
<accession>A0A238WKS2</accession>
<dbReference type="AlphaFoldDB" id="A0A238WKS2"/>
<dbReference type="Pfam" id="PF00149">
    <property type="entry name" value="Metallophos"/>
    <property type="match status" value="1"/>
</dbReference>
<dbReference type="EMBL" id="FZNY01000001">
    <property type="protein sequence ID" value="SNR47018.1"/>
    <property type="molecule type" value="Genomic_DNA"/>
</dbReference>
<keyword evidence="3" id="KW-1185">Reference proteome</keyword>
<evidence type="ECO:0000259" key="1">
    <source>
        <dbReference type="Pfam" id="PF00149"/>
    </source>
</evidence>
<dbReference type="OrthoDB" id="9808081at2"/>
<dbReference type="InterPro" id="IPR004843">
    <property type="entry name" value="Calcineurin-like_PHP"/>
</dbReference>
<dbReference type="InterPro" id="IPR050126">
    <property type="entry name" value="Ap4A_hydrolase"/>
</dbReference>
<organism evidence="2 3">
    <name type="scientific">Dokdonia pacifica</name>
    <dbReference type="NCBI Taxonomy" id="1627892"/>
    <lineage>
        <taxon>Bacteria</taxon>
        <taxon>Pseudomonadati</taxon>
        <taxon>Bacteroidota</taxon>
        <taxon>Flavobacteriia</taxon>
        <taxon>Flavobacteriales</taxon>
        <taxon>Flavobacteriaceae</taxon>
        <taxon>Dokdonia</taxon>
    </lineage>
</organism>
<dbReference type="PANTHER" id="PTHR42850">
    <property type="entry name" value="METALLOPHOSPHOESTERASE"/>
    <property type="match status" value="1"/>
</dbReference>
<evidence type="ECO:0000313" key="3">
    <source>
        <dbReference type="Proteomes" id="UP000198379"/>
    </source>
</evidence>
<dbReference type="GO" id="GO:0016791">
    <property type="term" value="F:phosphatase activity"/>
    <property type="evidence" value="ECO:0007669"/>
    <property type="project" value="TreeGrafter"/>
</dbReference>
<dbReference type="GO" id="GO:0005737">
    <property type="term" value="C:cytoplasm"/>
    <property type="evidence" value="ECO:0007669"/>
    <property type="project" value="TreeGrafter"/>
</dbReference>
<sequence>MGRTLVVGDIHGGLLALKQVLKRAEVTKEDHLVFLGDYVDGWSDSVGVIDFLTEMSLHQEITLIRGNHDDLVYQWLKGKEMSAKWIQHGGQTTKDAYAKLSSEERYEHLPFYERLKDYYIDDQNRMYCHAGFQNLNGPSHEWHSTAFYWDRTLWEMVCAMREDLSPLDKLYPKRLQLFKEIYIGHTPVTRVGATVPLQKANVWNIDTGAAFKGSISVLDVDTKDFWQSDPVWELYPEEKGRNSHSFLGAKALI</sequence>
<dbReference type="GO" id="GO:0110154">
    <property type="term" value="P:RNA decapping"/>
    <property type="evidence" value="ECO:0007669"/>
    <property type="project" value="TreeGrafter"/>
</dbReference>
<proteinExistence type="predicted"/>
<dbReference type="GO" id="GO:0008803">
    <property type="term" value="F:bis(5'-nucleosyl)-tetraphosphatase (symmetrical) activity"/>
    <property type="evidence" value="ECO:0007669"/>
    <property type="project" value="TreeGrafter"/>
</dbReference>
<dbReference type="InterPro" id="IPR029052">
    <property type="entry name" value="Metallo-depent_PP-like"/>
</dbReference>
<feature type="domain" description="Calcineurin-like phosphoesterase" evidence="1">
    <location>
        <begin position="3"/>
        <end position="131"/>
    </location>
</feature>
<dbReference type="PANTHER" id="PTHR42850:SF4">
    <property type="entry name" value="ZINC-DEPENDENT ENDOPOLYPHOSPHATASE"/>
    <property type="match status" value="1"/>
</dbReference>
<dbReference type="CDD" id="cd00144">
    <property type="entry name" value="MPP_PPP_family"/>
    <property type="match status" value="1"/>
</dbReference>